<reference evidence="2" key="1">
    <citation type="submission" date="2024-01" db="EMBL/GenBank/DDBJ databases">
        <authorList>
            <person name="Webb A."/>
        </authorList>
    </citation>
    <scope>NUCLEOTIDE SEQUENCE</scope>
    <source>
        <strain evidence="2">Pm1</strain>
    </source>
</reference>
<feature type="compositionally biased region" description="Low complexity" evidence="1">
    <location>
        <begin position="60"/>
        <end position="73"/>
    </location>
</feature>
<name>A0AAV1U0E0_9STRA</name>
<dbReference type="AlphaFoldDB" id="A0AAV1U0E0"/>
<gene>
    <name evidence="2" type="ORF">PM001_LOCUS12288</name>
</gene>
<dbReference type="EMBL" id="CAKLBY020000109">
    <property type="protein sequence ID" value="CAK7927138.1"/>
    <property type="molecule type" value="Genomic_DNA"/>
</dbReference>
<feature type="region of interest" description="Disordered" evidence="1">
    <location>
        <begin position="49"/>
        <end position="171"/>
    </location>
</feature>
<protein>
    <submittedName>
        <fullName evidence="2">Uncharacterized protein</fullName>
    </submittedName>
</protein>
<comment type="caution">
    <text evidence="2">The sequence shown here is derived from an EMBL/GenBank/DDBJ whole genome shotgun (WGS) entry which is preliminary data.</text>
</comment>
<dbReference type="Proteomes" id="UP001162060">
    <property type="component" value="Unassembled WGS sequence"/>
</dbReference>
<feature type="compositionally biased region" description="Polar residues" evidence="1">
    <location>
        <begin position="95"/>
        <end position="107"/>
    </location>
</feature>
<sequence length="263" mass="27368">MVSKSMRCAVEAAGKAVARIRAAKEGPSLALAAGDPSSAVAIQQQAVSVVNSPRGESPRATNTSSASAAGTAARNVDGPEIELMYSGESDGASDSKMTPQASGSSGADTAKARLAGSDERGSIMSEIFGPSDSSDESSPHASPSDDRTRGDGGDVPMYHREKGNSRDRAAAGVSAHAETTQEARDRNVLRHAPQVESPWMPSFKELDRVAGMTTDRDRIPFLGCRRNCPPSSSTETICAEEDFFIDAFSIIGGTTATVVETVT</sequence>
<organism evidence="2 3">
    <name type="scientific">Peronospora matthiolae</name>
    <dbReference type="NCBI Taxonomy" id="2874970"/>
    <lineage>
        <taxon>Eukaryota</taxon>
        <taxon>Sar</taxon>
        <taxon>Stramenopiles</taxon>
        <taxon>Oomycota</taxon>
        <taxon>Peronosporomycetes</taxon>
        <taxon>Peronosporales</taxon>
        <taxon>Peronosporaceae</taxon>
        <taxon>Peronospora</taxon>
    </lineage>
</organism>
<accession>A0AAV1U0E0</accession>
<feature type="compositionally biased region" description="Basic and acidic residues" evidence="1">
    <location>
        <begin position="143"/>
        <end position="169"/>
    </location>
</feature>
<evidence type="ECO:0000313" key="3">
    <source>
        <dbReference type="Proteomes" id="UP001162060"/>
    </source>
</evidence>
<evidence type="ECO:0000313" key="2">
    <source>
        <dbReference type="EMBL" id="CAK7927138.1"/>
    </source>
</evidence>
<proteinExistence type="predicted"/>
<evidence type="ECO:0000256" key="1">
    <source>
        <dbReference type="SAM" id="MobiDB-lite"/>
    </source>
</evidence>